<name>A0A8J7YQX2_9ARCH</name>
<reference evidence="1" key="1">
    <citation type="submission" date="2021-04" db="EMBL/GenBank/DDBJ databases">
        <title>Genomic insights into ecological role and evolution of a novel Thermoplasmata order Candidatus Sysuiplasmatales.</title>
        <authorList>
            <person name="Yuan Y."/>
        </authorList>
    </citation>
    <scope>NUCLEOTIDE SEQUENCE</scope>
    <source>
        <strain evidence="1">YP2-bin.285</strain>
    </source>
</reference>
<proteinExistence type="predicted"/>
<protein>
    <submittedName>
        <fullName evidence="1">Uncharacterized protein</fullName>
    </submittedName>
</protein>
<comment type="caution">
    <text evidence="1">The sequence shown here is derived from an EMBL/GenBank/DDBJ whole genome shotgun (WGS) entry which is preliminary data.</text>
</comment>
<evidence type="ECO:0000313" key="2">
    <source>
        <dbReference type="Proteomes" id="UP000716004"/>
    </source>
</evidence>
<dbReference type="EMBL" id="JAGVSJ010000055">
    <property type="protein sequence ID" value="MBX8632703.1"/>
    <property type="molecule type" value="Genomic_DNA"/>
</dbReference>
<organism evidence="1 2">
    <name type="scientific">Candidatus Sysuiplasma superficiale</name>
    <dbReference type="NCBI Taxonomy" id="2823368"/>
    <lineage>
        <taxon>Archaea</taxon>
        <taxon>Methanobacteriati</taxon>
        <taxon>Thermoplasmatota</taxon>
        <taxon>Thermoplasmata</taxon>
        <taxon>Candidatus Sysuiplasmatales</taxon>
        <taxon>Candidatus Sysuiplasmataceae</taxon>
        <taxon>Candidatus Sysuiplasma</taxon>
    </lineage>
</organism>
<dbReference type="AlphaFoldDB" id="A0A8J7YQX2"/>
<dbReference type="Proteomes" id="UP000716004">
    <property type="component" value="Unassembled WGS sequence"/>
</dbReference>
<sequence>FRLKDDDVISSKNFTIWFVSEFGKYPILSKVDWQQLVTFWSQRSIRKDPASDSIAEPIVDDFLDMLQMATCAVDFGPAVGDKISVKSSVFVADAQTDSVFVPVYMMNSLFANYSLSSRKKRQMLGSFLKGVEKQKKRVECENGSKMQPWFWVFKLSRIRSERPGIIPSGALDDAQNAQDAGVQGMVNDGLSFSTDPTDMMTYVFRCKSPVSFKLDGAQYTMGDDDAEILPSKVAKHLESLGFGRADAV</sequence>
<accession>A0A8J7YQX2</accession>
<gene>
    <name evidence="1" type="ORF">J9259_09370</name>
</gene>
<evidence type="ECO:0000313" key="1">
    <source>
        <dbReference type="EMBL" id="MBX8632703.1"/>
    </source>
</evidence>
<feature type="non-terminal residue" evidence="1">
    <location>
        <position position="1"/>
    </location>
</feature>